<dbReference type="Proteomes" id="UP000326396">
    <property type="component" value="Linkage Group LG16"/>
</dbReference>
<accession>A0A5N6NXR2</accession>
<dbReference type="AlphaFoldDB" id="A0A5N6NXR2"/>
<keyword evidence="2" id="KW-1185">Reference proteome</keyword>
<protein>
    <submittedName>
        <fullName evidence="1">Uncharacterized protein</fullName>
    </submittedName>
</protein>
<evidence type="ECO:0000313" key="2">
    <source>
        <dbReference type="Proteomes" id="UP000326396"/>
    </source>
</evidence>
<reference evidence="1 2" key="1">
    <citation type="submission" date="2019-05" db="EMBL/GenBank/DDBJ databases">
        <title>Mikania micrantha, genome provides insights into the molecular mechanism of rapid growth.</title>
        <authorList>
            <person name="Liu B."/>
        </authorList>
    </citation>
    <scope>NUCLEOTIDE SEQUENCE [LARGE SCALE GENOMIC DNA]</scope>
    <source>
        <strain evidence="1">NLD-2019</strain>
        <tissue evidence="1">Leaf</tissue>
    </source>
</reference>
<comment type="caution">
    <text evidence="1">The sequence shown here is derived from an EMBL/GenBank/DDBJ whole genome shotgun (WGS) entry which is preliminary data.</text>
</comment>
<sequence length="93" mass="10496">MCIVNNLIITIIILDIAPREPFARRGSRSNPPARGNKHVYLVLKYKETSSWLGENGHGIKEGQKLNSGFPRATRQQFETLSRYARGGKDQNTL</sequence>
<proteinExistence type="predicted"/>
<dbReference type="EMBL" id="SZYD01000008">
    <property type="protein sequence ID" value="KAD5507918.1"/>
    <property type="molecule type" value="Genomic_DNA"/>
</dbReference>
<evidence type="ECO:0000313" key="1">
    <source>
        <dbReference type="EMBL" id="KAD5507918.1"/>
    </source>
</evidence>
<organism evidence="1 2">
    <name type="scientific">Mikania micrantha</name>
    <name type="common">bitter vine</name>
    <dbReference type="NCBI Taxonomy" id="192012"/>
    <lineage>
        <taxon>Eukaryota</taxon>
        <taxon>Viridiplantae</taxon>
        <taxon>Streptophyta</taxon>
        <taxon>Embryophyta</taxon>
        <taxon>Tracheophyta</taxon>
        <taxon>Spermatophyta</taxon>
        <taxon>Magnoliopsida</taxon>
        <taxon>eudicotyledons</taxon>
        <taxon>Gunneridae</taxon>
        <taxon>Pentapetalae</taxon>
        <taxon>asterids</taxon>
        <taxon>campanulids</taxon>
        <taxon>Asterales</taxon>
        <taxon>Asteraceae</taxon>
        <taxon>Asteroideae</taxon>
        <taxon>Heliantheae alliance</taxon>
        <taxon>Eupatorieae</taxon>
        <taxon>Mikania</taxon>
    </lineage>
</organism>
<name>A0A5N6NXR2_9ASTR</name>
<gene>
    <name evidence="1" type="ORF">E3N88_15621</name>
</gene>